<dbReference type="EMBL" id="UYRU01098804">
    <property type="protein sequence ID" value="VDN40497.1"/>
    <property type="molecule type" value="Genomic_DNA"/>
</dbReference>
<evidence type="ECO:0000256" key="5">
    <source>
        <dbReference type="ARBA" id="ARBA00022840"/>
    </source>
</evidence>
<evidence type="ECO:0000256" key="2">
    <source>
        <dbReference type="ARBA" id="ARBA00022679"/>
    </source>
</evidence>
<gene>
    <name evidence="6" type="ORF">DILT_LOCUS18263</name>
</gene>
<dbReference type="Gene3D" id="1.10.510.10">
    <property type="entry name" value="Transferase(Phosphotransferase) domain 1"/>
    <property type="match status" value="1"/>
</dbReference>
<evidence type="ECO:0000313" key="7">
    <source>
        <dbReference type="Proteomes" id="UP000281553"/>
    </source>
</evidence>
<dbReference type="OrthoDB" id="275301at2759"/>
<evidence type="ECO:0008006" key="8">
    <source>
        <dbReference type="Google" id="ProtNLM"/>
    </source>
</evidence>
<accession>A0A3P7P5H4</accession>
<dbReference type="PANTHER" id="PTHR11584:SF369">
    <property type="entry name" value="MITOGEN-ACTIVATED PROTEIN KINASE KINASE KINASE 19-RELATED"/>
    <property type="match status" value="1"/>
</dbReference>
<evidence type="ECO:0000313" key="6">
    <source>
        <dbReference type="EMBL" id="VDN40497.1"/>
    </source>
</evidence>
<keyword evidence="2" id="KW-0808">Transferase</keyword>
<keyword evidence="1" id="KW-0723">Serine/threonine-protein kinase</keyword>
<dbReference type="InterPro" id="IPR011009">
    <property type="entry name" value="Kinase-like_dom_sf"/>
</dbReference>
<organism evidence="6 7">
    <name type="scientific">Dibothriocephalus latus</name>
    <name type="common">Fish tapeworm</name>
    <name type="synonym">Diphyllobothrium latum</name>
    <dbReference type="NCBI Taxonomy" id="60516"/>
    <lineage>
        <taxon>Eukaryota</taxon>
        <taxon>Metazoa</taxon>
        <taxon>Spiralia</taxon>
        <taxon>Lophotrochozoa</taxon>
        <taxon>Platyhelminthes</taxon>
        <taxon>Cestoda</taxon>
        <taxon>Eucestoda</taxon>
        <taxon>Diphyllobothriidea</taxon>
        <taxon>Diphyllobothriidae</taxon>
        <taxon>Dibothriocephalus</taxon>
    </lineage>
</organism>
<dbReference type="AlphaFoldDB" id="A0A3P7P5H4"/>
<reference evidence="6 7" key="1">
    <citation type="submission" date="2018-11" db="EMBL/GenBank/DDBJ databases">
        <authorList>
            <consortium name="Pathogen Informatics"/>
        </authorList>
    </citation>
    <scope>NUCLEOTIDE SEQUENCE [LARGE SCALE GENOMIC DNA]</scope>
</reference>
<dbReference type="PANTHER" id="PTHR11584">
    <property type="entry name" value="SERINE/THREONINE PROTEIN KINASE"/>
    <property type="match status" value="1"/>
</dbReference>
<keyword evidence="4" id="KW-0418">Kinase</keyword>
<dbReference type="GO" id="GO:0004674">
    <property type="term" value="F:protein serine/threonine kinase activity"/>
    <property type="evidence" value="ECO:0007669"/>
    <property type="project" value="UniProtKB-KW"/>
</dbReference>
<dbReference type="SUPFAM" id="SSF56112">
    <property type="entry name" value="Protein kinase-like (PK-like)"/>
    <property type="match status" value="1"/>
</dbReference>
<proteinExistence type="predicted"/>
<dbReference type="GO" id="GO:0005524">
    <property type="term" value="F:ATP binding"/>
    <property type="evidence" value="ECO:0007669"/>
    <property type="project" value="UniProtKB-KW"/>
</dbReference>
<keyword evidence="5" id="KW-0067">ATP-binding</keyword>
<name>A0A3P7P5H4_DIBLA</name>
<evidence type="ECO:0000256" key="3">
    <source>
        <dbReference type="ARBA" id="ARBA00022741"/>
    </source>
</evidence>
<protein>
    <recommendedName>
        <fullName evidence="8">Protein kinase domain-containing protein</fullName>
    </recommendedName>
</protein>
<evidence type="ECO:0000256" key="4">
    <source>
        <dbReference type="ARBA" id="ARBA00022777"/>
    </source>
</evidence>
<evidence type="ECO:0000256" key="1">
    <source>
        <dbReference type="ARBA" id="ARBA00022527"/>
    </source>
</evidence>
<keyword evidence="3" id="KW-0547">Nucleotide-binding</keyword>
<keyword evidence="7" id="KW-1185">Reference proteome</keyword>
<sequence>MQCAVLLTWCVDFSMPGYTTQQAPKVTSILSLADPYAAVFKAGHDYAYPEIPEDLSEACKQFILLCFIRNPEERATAARLLEDPFLEQ</sequence>
<dbReference type="Proteomes" id="UP000281553">
    <property type="component" value="Unassembled WGS sequence"/>
</dbReference>